<accession>A0A026WAH8</accession>
<dbReference type="AlphaFoldDB" id="A0A026WAH8"/>
<evidence type="ECO:0000256" key="1">
    <source>
        <dbReference type="SAM" id="MobiDB-lite"/>
    </source>
</evidence>
<evidence type="ECO:0000313" key="2">
    <source>
        <dbReference type="EMBL" id="EZA52641.1"/>
    </source>
</evidence>
<keyword evidence="3" id="KW-1185">Reference proteome</keyword>
<dbReference type="Proteomes" id="UP000053097">
    <property type="component" value="Unassembled WGS sequence"/>
</dbReference>
<sequence>MHSGRLGSRTYRKAGYRIRRHPGNVYLSGGQTSDRQRAEARSWNPEAVPRVRRREQPCGAIRCRNADATLFGGSALETRTGITEASGDVKVVEWASEKASGATGEISGCAIDWRAGDANAQPTSTSVD</sequence>
<dbReference type="EMBL" id="KK107323">
    <property type="protein sequence ID" value="EZA52641.1"/>
    <property type="molecule type" value="Genomic_DNA"/>
</dbReference>
<reference evidence="2 3" key="1">
    <citation type="journal article" date="2014" name="Curr. Biol.">
        <title>The genome of the clonal raider ant Cerapachys biroi.</title>
        <authorList>
            <person name="Oxley P.R."/>
            <person name="Ji L."/>
            <person name="Fetter-Pruneda I."/>
            <person name="McKenzie S.K."/>
            <person name="Li C."/>
            <person name="Hu H."/>
            <person name="Zhang G."/>
            <person name="Kronauer D.J."/>
        </authorList>
    </citation>
    <scope>NUCLEOTIDE SEQUENCE [LARGE SCALE GENOMIC DNA]</scope>
</reference>
<feature type="region of interest" description="Disordered" evidence="1">
    <location>
        <begin position="22"/>
        <end position="46"/>
    </location>
</feature>
<protein>
    <submittedName>
        <fullName evidence="2">Uncharacterized protein</fullName>
    </submittedName>
</protein>
<gene>
    <name evidence="2" type="ORF">X777_08124</name>
</gene>
<organism evidence="2 3">
    <name type="scientific">Ooceraea biroi</name>
    <name type="common">Clonal raider ant</name>
    <name type="synonym">Cerapachys biroi</name>
    <dbReference type="NCBI Taxonomy" id="2015173"/>
    <lineage>
        <taxon>Eukaryota</taxon>
        <taxon>Metazoa</taxon>
        <taxon>Ecdysozoa</taxon>
        <taxon>Arthropoda</taxon>
        <taxon>Hexapoda</taxon>
        <taxon>Insecta</taxon>
        <taxon>Pterygota</taxon>
        <taxon>Neoptera</taxon>
        <taxon>Endopterygota</taxon>
        <taxon>Hymenoptera</taxon>
        <taxon>Apocrita</taxon>
        <taxon>Aculeata</taxon>
        <taxon>Formicoidea</taxon>
        <taxon>Formicidae</taxon>
        <taxon>Dorylinae</taxon>
        <taxon>Ooceraea</taxon>
    </lineage>
</organism>
<name>A0A026WAH8_OOCBI</name>
<proteinExistence type="predicted"/>
<evidence type="ECO:0000313" key="3">
    <source>
        <dbReference type="Proteomes" id="UP000053097"/>
    </source>
</evidence>